<reference evidence="5 6" key="1">
    <citation type="submission" date="2018-02" db="EMBL/GenBank/DDBJ databases">
        <title>Genomic Encyclopedia of Archaeal and Bacterial Type Strains, Phase II (KMG-II): from individual species to whole genera.</title>
        <authorList>
            <person name="Goeker M."/>
        </authorList>
    </citation>
    <scope>NUCLEOTIDE SEQUENCE [LARGE SCALE GENOMIC DNA]</scope>
    <source>
        <strain evidence="5 6">DSM 3808</strain>
    </source>
</reference>
<dbReference type="PANTHER" id="PTHR47893:SF1">
    <property type="entry name" value="REGULATORY PROTEIN PCHR"/>
    <property type="match status" value="1"/>
</dbReference>
<evidence type="ECO:0000256" key="3">
    <source>
        <dbReference type="ARBA" id="ARBA00023163"/>
    </source>
</evidence>
<dbReference type="EMBL" id="PTJA01000009">
    <property type="protein sequence ID" value="PPK79680.1"/>
    <property type="molecule type" value="Genomic_DNA"/>
</dbReference>
<dbReference type="RefSeq" id="WP_104438095.1">
    <property type="nucleotide sequence ID" value="NZ_PTJA01000009.1"/>
</dbReference>
<keyword evidence="2" id="KW-0238">DNA-binding</keyword>
<dbReference type="Pfam" id="PF12833">
    <property type="entry name" value="HTH_18"/>
    <property type="match status" value="1"/>
</dbReference>
<evidence type="ECO:0000313" key="6">
    <source>
        <dbReference type="Proteomes" id="UP000237749"/>
    </source>
</evidence>
<dbReference type="Gene3D" id="1.10.10.60">
    <property type="entry name" value="Homeodomain-like"/>
    <property type="match status" value="1"/>
</dbReference>
<dbReference type="AlphaFoldDB" id="A0A2S6HQ51"/>
<organism evidence="5 6">
    <name type="scientific">Lacrimispora xylanisolvens</name>
    <dbReference type="NCBI Taxonomy" id="384636"/>
    <lineage>
        <taxon>Bacteria</taxon>
        <taxon>Bacillati</taxon>
        <taxon>Bacillota</taxon>
        <taxon>Clostridia</taxon>
        <taxon>Lachnospirales</taxon>
        <taxon>Lachnospiraceae</taxon>
        <taxon>Lacrimispora</taxon>
    </lineage>
</organism>
<dbReference type="SMART" id="SM00342">
    <property type="entry name" value="HTH_ARAC"/>
    <property type="match status" value="1"/>
</dbReference>
<protein>
    <submittedName>
        <fullName evidence="5">AraC family transcriptional regulator</fullName>
    </submittedName>
</protein>
<name>A0A2S6HQ51_9FIRM</name>
<dbReference type="OrthoDB" id="1050625at2"/>
<dbReference type="InterPro" id="IPR020449">
    <property type="entry name" value="Tscrpt_reg_AraC-type_HTH"/>
</dbReference>
<keyword evidence="1" id="KW-0805">Transcription regulation</keyword>
<dbReference type="InterPro" id="IPR009057">
    <property type="entry name" value="Homeodomain-like_sf"/>
</dbReference>
<sequence length="325" mass="37155">MEDIIKDVYSPILAKHGFIPELGMGNSRFGPTGLCWKLSSSIGEGYYWVYGQKDLFDIKIHDFYFHEDSFLEFNLPECLSITQYESVSGEELTPYRRLAAGSIKSFIGGCETYKVLIHKKIPVRSIGIEIMPAYYEDHLKKCYPGENTNPHDAFLSLDETTDFPEMVRLLSQVKTYRGDGFTSKLFYEAKVAEAVALMLERRKKNLMRSDSRLPYGDAQQMETVTAYINDHFALELPLETLSKIACMGTTKFKICFKLYHDCTVTEYIQQRRISHAEQLLSDTDLSIGQVAQTVGYSNAGRFAQLFHKKTGLLPGEFRKRFLEQG</sequence>
<dbReference type="PANTHER" id="PTHR47893">
    <property type="entry name" value="REGULATORY PROTEIN PCHR"/>
    <property type="match status" value="1"/>
</dbReference>
<comment type="caution">
    <text evidence="5">The sequence shown here is derived from an EMBL/GenBank/DDBJ whole genome shotgun (WGS) entry which is preliminary data.</text>
</comment>
<evidence type="ECO:0000256" key="2">
    <source>
        <dbReference type="ARBA" id="ARBA00023125"/>
    </source>
</evidence>
<dbReference type="InterPro" id="IPR018060">
    <property type="entry name" value="HTH_AraC"/>
</dbReference>
<evidence type="ECO:0000313" key="5">
    <source>
        <dbReference type="EMBL" id="PPK79680.1"/>
    </source>
</evidence>
<proteinExistence type="predicted"/>
<dbReference type="GO" id="GO:0043565">
    <property type="term" value="F:sequence-specific DNA binding"/>
    <property type="evidence" value="ECO:0007669"/>
    <property type="project" value="InterPro"/>
</dbReference>
<evidence type="ECO:0000259" key="4">
    <source>
        <dbReference type="PROSITE" id="PS01124"/>
    </source>
</evidence>
<dbReference type="PRINTS" id="PR00032">
    <property type="entry name" value="HTHARAC"/>
</dbReference>
<dbReference type="Proteomes" id="UP000237749">
    <property type="component" value="Unassembled WGS sequence"/>
</dbReference>
<dbReference type="InterPro" id="IPR053142">
    <property type="entry name" value="PchR_regulatory_protein"/>
</dbReference>
<dbReference type="GO" id="GO:0003700">
    <property type="term" value="F:DNA-binding transcription factor activity"/>
    <property type="evidence" value="ECO:0007669"/>
    <property type="project" value="InterPro"/>
</dbReference>
<keyword evidence="6" id="KW-1185">Reference proteome</keyword>
<feature type="domain" description="HTH araC/xylS-type" evidence="4">
    <location>
        <begin position="222"/>
        <end position="320"/>
    </location>
</feature>
<keyword evidence="3" id="KW-0804">Transcription</keyword>
<accession>A0A2S6HQ51</accession>
<gene>
    <name evidence="5" type="ORF">BXY41_109159</name>
</gene>
<dbReference type="SUPFAM" id="SSF46689">
    <property type="entry name" value="Homeodomain-like"/>
    <property type="match status" value="1"/>
</dbReference>
<dbReference type="PROSITE" id="PS01124">
    <property type="entry name" value="HTH_ARAC_FAMILY_2"/>
    <property type="match status" value="1"/>
</dbReference>
<evidence type="ECO:0000256" key="1">
    <source>
        <dbReference type="ARBA" id="ARBA00023015"/>
    </source>
</evidence>